<reference evidence="3" key="1">
    <citation type="submission" date="2020-06" db="EMBL/GenBank/DDBJ databases">
        <title>WGS assembly of Ceratodon purpureus strain R40.</title>
        <authorList>
            <person name="Carey S.B."/>
            <person name="Jenkins J."/>
            <person name="Shu S."/>
            <person name="Lovell J.T."/>
            <person name="Sreedasyam A."/>
            <person name="Maumus F."/>
            <person name="Tiley G.P."/>
            <person name="Fernandez-Pozo N."/>
            <person name="Barry K."/>
            <person name="Chen C."/>
            <person name="Wang M."/>
            <person name="Lipzen A."/>
            <person name="Daum C."/>
            <person name="Saski C.A."/>
            <person name="Payton A.C."/>
            <person name="Mcbreen J.C."/>
            <person name="Conrad R.E."/>
            <person name="Kollar L.M."/>
            <person name="Olsson S."/>
            <person name="Huttunen S."/>
            <person name="Landis J.B."/>
            <person name="Wickett N.J."/>
            <person name="Johnson M.G."/>
            <person name="Rensing S.A."/>
            <person name="Grimwood J."/>
            <person name="Schmutz J."/>
            <person name="Mcdaniel S.F."/>
        </authorList>
    </citation>
    <scope>NUCLEOTIDE SEQUENCE</scope>
    <source>
        <strain evidence="3">R40</strain>
    </source>
</reference>
<feature type="region of interest" description="Disordered" evidence="1">
    <location>
        <begin position="107"/>
        <end position="161"/>
    </location>
</feature>
<feature type="signal peptide" evidence="2">
    <location>
        <begin position="1"/>
        <end position="20"/>
    </location>
</feature>
<feature type="compositionally biased region" description="Basic and acidic residues" evidence="1">
    <location>
        <begin position="112"/>
        <end position="127"/>
    </location>
</feature>
<feature type="compositionally biased region" description="Polar residues" evidence="1">
    <location>
        <begin position="128"/>
        <end position="137"/>
    </location>
</feature>
<dbReference type="AlphaFoldDB" id="A0A8T0GAR7"/>
<comment type="caution">
    <text evidence="3">The sequence shown here is derived from an EMBL/GenBank/DDBJ whole genome shotgun (WGS) entry which is preliminary data.</text>
</comment>
<accession>A0A8T0GAR7</accession>
<keyword evidence="2" id="KW-0732">Signal</keyword>
<feature type="chain" id="PRO_5035837698" evidence="2">
    <location>
        <begin position="21"/>
        <end position="161"/>
    </location>
</feature>
<proteinExistence type="predicted"/>
<evidence type="ECO:0000256" key="1">
    <source>
        <dbReference type="SAM" id="MobiDB-lite"/>
    </source>
</evidence>
<dbReference type="Proteomes" id="UP000822688">
    <property type="component" value="Chromosome 12"/>
</dbReference>
<organism evidence="3 4">
    <name type="scientific">Ceratodon purpureus</name>
    <name type="common">Fire moss</name>
    <name type="synonym">Dicranum purpureum</name>
    <dbReference type="NCBI Taxonomy" id="3225"/>
    <lineage>
        <taxon>Eukaryota</taxon>
        <taxon>Viridiplantae</taxon>
        <taxon>Streptophyta</taxon>
        <taxon>Embryophyta</taxon>
        <taxon>Bryophyta</taxon>
        <taxon>Bryophytina</taxon>
        <taxon>Bryopsida</taxon>
        <taxon>Dicranidae</taxon>
        <taxon>Pseudoditrichales</taxon>
        <taxon>Ditrichaceae</taxon>
        <taxon>Ceratodon</taxon>
    </lineage>
</organism>
<sequence>MSRTLYCSLSALLPAQIALFSLLDELLQHGIDLVLSQTIQLHTSLHAIILAGPNPGLHTAALADQDGQRWVQSFQVRIVPLDIIPGDSGRGRVLAAMDAKLLHHLRQLPSPRHGDKLRPNNRNETKLTKPNSRNPSPNCAKPLDSDSQTSQTSQNSQTQQQ</sequence>
<protein>
    <submittedName>
        <fullName evidence="3">Uncharacterized protein</fullName>
    </submittedName>
</protein>
<evidence type="ECO:0000313" key="4">
    <source>
        <dbReference type="Proteomes" id="UP000822688"/>
    </source>
</evidence>
<evidence type="ECO:0000256" key="2">
    <source>
        <dbReference type="SAM" id="SignalP"/>
    </source>
</evidence>
<gene>
    <name evidence="3" type="ORF">KC19_12G086200</name>
</gene>
<name>A0A8T0GAR7_CERPU</name>
<evidence type="ECO:0000313" key="3">
    <source>
        <dbReference type="EMBL" id="KAG0554372.1"/>
    </source>
</evidence>
<feature type="compositionally biased region" description="Low complexity" evidence="1">
    <location>
        <begin position="145"/>
        <end position="161"/>
    </location>
</feature>
<keyword evidence="4" id="KW-1185">Reference proteome</keyword>
<dbReference type="EMBL" id="CM026433">
    <property type="protein sequence ID" value="KAG0554372.1"/>
    <property type="molecule type" value="Genomic_DNA"/>
</dbReference>